<dbReference type="PROSITE" id="PS50804">
    <property type="entry name" value="SCAN_BOX"/>
    <property type="match status" value="1"/>
</dbReference>
<dbReference type="SMART" id="SM00431">
    <property type="entry name" value="SCAN"/>
    <property type="match status" value="1"/>
</dbReference>
<reference evidence="7" key="2">
    <citation type="submission" date="2025-08" db="UniProtKB">
        <authorList>
            <consortium name="Ensembl"/>
        </authorList>
    </citation>
    <scope>IDENTIFICATION</scope>
</reference>
<keyword evidence="2" id="KW-0479">Metal-binding</keyword>
<evidence type="ECO:0000313" key="8">
    <source>
        <dbReference type="Proteomes" id="UP000694387"/>
    </source>
</evidence>
<proteinExistence type="predicted"/>
<comment type="subcellular location">
    <subcellularLocation>
        <location evidence="3">Nucleus</location>
    </subcellularLocation>
</comment>
<evidence type="ECO:0000259" key="5">
    <source>
        <dbReference type="PROSITE" id="PS50157"/>
    </source>
</evidence>
<evidence type="ECO:0000256" key="2">
    <source>
        <dbReference type="PROSITE-ProRule" id="PRU00042"/>
    </source>
</evidence>
<dbReference type="Gene3D" id="1.10.4020.10">
    <property type="entry name" value="DNA breaking-rejoining enzymes"/>
    <property type="match status" value="1"/>
</dbReference>
<protein>
    <submittedName>
        <fullName evidence="7">Uncharacterized protein</fullName>
    </submittedName>
</protein>
<dbReference type="PANTHER" id="PTHR45935">
    <property type="entry name" value="PROTEIN ZBED8-RELATED"/>
    <property type="match status" value="1"/>
</dbReference>
<organism evidence="7 8">
    <name type="scientific">Equus asinus</name>
    <name type="common">Donkey</name>
    <name type="synonym">Equus africanus asinus</name>
    <dbReference type="NCBI Taxonomy" id="9793"/>
    <lineage>
        <taxon>Eukaryota</taxon>
        <taxon>Metazoa</taxon>
        <taxon>Chordata</taxon>
        <taxon>Craniata</taxon>
        <taxon>Vertebrata</taxon>
        <taxon>Euteleostomi</taxon>
        <taxon>Mammalia</taxon>
        <taxon>Eutheria</taxon>
        <taxon>Laurasiatheria</taxon>
        <taxon>Perissodactyla</taxon>
        <taxon>Equidae</taxon>
        <taxon>Equus</taxon>
    </lineage>
</organism>
<keyword evidence="2" id="KW-0862">Zinc</keyword>
<dbReference type="InterPro" id="IPR036236">
    <property type="entry name" value="Znf_C2H2_sf"/>
</dbReference>
<evidence type="ECO:0000259" key="6">
    <source>
        <dbReference type="PROSITE" id="PS50804"/>
    </source>
</evidence>
<feature type="region of interest" description="Disordered" evidence="4">
    <location>
        <begin position="182"/>
        <end position="222"/>
    </location>
</feature>
<dbReference type="InterPro" id="IPR038269">
    <property type="entry name" value="SCAN_sf"/>
</dbReference>
<feature type="domain" description="C2H2-type" evidence="5">
    <location>
        <begin position="301"/>
        <end position="328"/>
    </location>
</feature>
<dbReference type="Pfam" id="PF02023">
    <property type="entry name" value="SCAN"/>
    <property type="match status" value="1"/>
</dbReference>
<dbReference type="InterPro" id="IPR050916">
    <property type="entry name" value="SCAN-C2H2_zinc_finger"/>
</dbReference>
<keyword evidence="2" id="KW-0863">Zinc-finger</keyword>
<dbReference type="GeneTree" id="ENSGT00940000163034"/>
<dbReference type="Gene3D" id="3.30.160.60">
    <property type="entry name" value="Classic Zinc Finger"/>
    <property type="match status" value="1"/>
</dbReference>
<feature type="domain" description="SCAN box" evidence="6">
    <location>
        <begin position="27"/>
        <end position="106"/>
    </location>
</feature>
<evidence type="ECO:0000313" key="7">
    <source>
        <dbReference type="Ensembl" id="ENSEASP00005057001.1"/>
    </source>
</evidence>
<evidence type="ECO:0000256" key="3">
    <source>
        <dbReference type="PROSITE-ProRule" id="PRU00187"/>
    </source>
</evidence>
<dbReference type="Ensembl" id="ENSEAST00005059029.1">
    <property type="protein sequence ID" value="ENSEASP00005057001.1"/>
    <property type="gene ID" value="ENSEASG00005031640.1"/>
</dbReference>
<dbReference type="CDD" id="cd07936">
    <property type="entry name" value="SCAN"/>
    <property type="match status" value="1"/>
</dbReference>
<dbReference type="PANTHER" id="PTHR45935:SF32">
    <property type="entry name" value="ZINC FINGER AND SCAN DOMAIN CONTAINING 18"/>
    <property type="match status" value="1"/>
</dbReference>
<dbReference type="PROSITE" id="PS00028">
    <property type="entry name" value="ZINC_FINGER_C2H2_1"/>
    <property type="match status" value="1"/>
</dbReference>
<dbReference type="FunFam" id="1.10.4020.10:FF:000001">
    <property type="entry name" value="zinc finger protein 263 isoform X1"/>
    <property type="match status" value="1"/>
</dbReference>
<sequence length="364" mass="40473">MVAAGDQQEETIPRRAPADLKLSCLPFWTFVYQEAAGTHWALAQLYELCHQWLQPKVHSQEQMLELLVLEQFLSILPYKVPLSVEVQHHESCKKAVSLVEDLTKALEEPGNRRWQENRECMRGRLHVQEADREACEESFVCPLTGTAREEEEQLQKALDPQEGDPGPITMAHRQSVIRDPAQDRGTAGESLTVPVMPATPHQGHGRKRPYPEDVGDQGPKCVSSTSHHQQCKVKKEPAAAGCSTGSLAWQAWGTSAASCPAADEPGASRGKPYMGSERGETFMWISHFIDHLRSHSGRKLYTCQDCWKTFHFSLALAQHQKTHEKEKSYVLERALGTHPATHGSCAGGRIGGLPECTEGDVFPL</sequence>
<dbReference type="GO" id="GO:0005634">
    <property type="term" value="C:nucleus"/>
    <property type="evidence" value="ECO:0007669"/>
    <property type="project" value="UniProtKB-SubCell"/>
</dbReference>
<reference evidence="7" key="3">
    <citation type="submission" date="2025-09" db="UniProtKB">
        <authorList>
            <consortium name="Ensembl"/>
        </authorList>
    </citation>
    <scope>IDENTIFICATION</scope>
</reference>
<name>A0A9L0JUL6_EQUAS</name>
<evidence type="ECO:0000256" key="1">
    <source>
        <dbReference type="ARBA" id="ARBA00023242"/>
    </source>
</evidence>
<dbReference type="SUPFAM" id="SSF57667">
    <property type="entry name" value="beta-beta-alpha zinc fingers"/>
    <property type="match status" value="1"/>
</dbReference>
<dbReference type="GO" id="GO:0008270">
    <property type="term" value="F:zinc ion binding"/>
    <property type="evidence" value="ECO:0007669"/>
    <property type="project" value="UniProtKB-KW"/>
</dbReference>
<dbReference type="AlphaFoldDB" id="A0A9L0JUL6"/>
<dbReference type="Proteomes" id="UP000694387">
    <property type="component" value="Chromosome 26"/>
</dbReference>
<dbReference type="PROSITE" id="PS50157">
    <property type="entry name" value="ZINC_FINGER_C2H2_2"/>
    <property type="match status" value="1"/>
</dbReference>
<keyword evidence="1 3" id="KW-0539">Nucleus</keyword>
<reference evidence="7 8" key="1">
    <citation type="journal article" date="2020" name="Nat. Commun.">
        <title>Donkey genomes provide new insights into domestication and selection for coat color.</title>
        <authorList>
            <person name="Wang"/>
            <person name="C."/>
            <person name="Li"/>
            <person name="H."/>
            <person name="Guo"/>
            <person name="Y."/>
            <person name="Huang"/>
            <person name="J."/>
            <person name="Sun"/>
            <person name="Y."/>
            <person name="Min"/>
            <person name="J."/>
            <person name="Wang"/>
            <person name="J."/>
            <person name="Fang"/>
            <person name="X."/>
            <person name="Zhao"/>
            <person name="Z."/>
            <person name="Wang"/>
            <person name="S."/>
            <person name="Zhang"/>
            <person name="Y."/>
            <person name="Liu"/>
            <person name="Q."/>
            <person name="Jiang"/>
            <person name="Q."/>
            <person name="Wang"/>
            <person name="X."/>
            <person name="Guo"/>
            <person name="Y."/>
            <person name="Yang"/>
            <person name="C."/>
            <person name="Wang"/>
            <person name="Y."/>
            <person name="Tian"/>
            <person name="F."/>
            <person name="Zhuang"/>
            <person name="G."/>
            <person name="Fan"/>
            <person name="Y."/>
            <person name="Gao"/>
            <person name="Q."/>
            <person name="Li"/>
            <person name="Y."/>
            <person name="Ju"/>
            <person name="Z."/>
            <person name="Li"/>
            <person name="J."/>
            <person name="Li"/>
            <person name="R."/>
            <person name="Hou"/>
            <person name="M."/>
            <person name="Yang"/>
            <person name="G."/>
            <person name="Liu"/>
            <person name="G."/>
            <person name="Liu"/>
            <person name="W."/>
            <person name="Guo"/>
            <person name="J."/>
            <person name="Pan"/>
            <person name="S."/>
            <person name="Fan"/>
            <person name="G."/>
            <person name="Zhang"/>
            <person name="W."/>
            <person name="Zhang"/>
            <person name="R."/>
            <person name="Yu"/>
            <person name="J."/>
            <person name="Zhang"/>
            <person name="X."/>
            <person name="Yin"/>
            <person name="Q."/>
            <person name="Ji"/>
            <person name="C."/>
            <person name="Jin"/>
            <person name="Y."/>
            <person name="Yue"/>
            <person name="G."/>
            <person name="Liu"/>
            <person name="M."/>
            <person name="Xu"/>
            <person name="J."/>
            <person name="Liu"/>
            <person name="S."/>
            <person name="Jordana"/>
            <person name="J."/>
            <person name="Noce"/>
            <person name="A."/>
            <person name="Amills"/>
            <person name="M."/>
            <person name="Wu"/>
            <person name="D.D."/>
            <person name="Li"/>
            <person name="S."/>
            <person name="Zhou"/>
            <person name="X. and Zhong"/>
            <person name="J."/>
        </authorList>
    </citation>
    <scope>NUCLEOTIDE SEQUENCE [LARGE SCALE GENOMIC DNA]</scope>
</reference>
<keyword evidence="8" id="KW-1185">Reference proteome</keyword>
<dbReference type="SUPFAM" id="SSF47353">
    <property type="entry name" value="Retrovirus capsid dimerization domain-like"/>
    <property type="match status" value="1"/>
</dbReference>
<dbReference type="InterPro" id="IPR013087">
    <property type="entry name" value="Znf_C2H2_type"/>
</dbReference>
<evidence type="ECO:0000256" key="4">
    <source>
        <dbReference type="SAM" id="MobiDB-lite"/>
    </source>
</evidence>
<accession>A0A9L0JUL6</accession>
<dbReference type="InterPro" id="IPR003309">
    <property type="entry name" value="SCAN_dom"/>
</dbReference>